<dbReference type="Proteomes" id="UP000584867">
    <property type="component" value="Unassembled WGS sequence"/>
</dbReference>
<evidence type="ECO:0008006" key="3">
    <source>
        <dbReference type="Google" id="ProtNLM"/>
    </source>
</evidence>
<name>A0A7W8E838_9BACT</name>
<comment type="caution">
    <text evidence="1">The sequence shown here is derived from an EMBL/GenBank/DDBJ whole genome shotgun (WGS) entry which is preliminary data.</text>
</comment>
<protein>
    <recommendedName>
        <fullName evidence="3">Adenylate cyclase</fullName>
    </recommendedName>
</protein>
<dbReference type="EMBL" id="JACHIO010000002">
    <property type="protein sequence ID" value="MBB5062119.1"/>
    <property type="molecule type" value="Genomic_DNA"/>
</dbReference>
<evidence type="ECO:0000313" key="1">
    <source>
        <dbReference type="EMBL" id="MBB5062119.1"/>
    </source>
</evidence>
<reference evidence="1 2" key="1">
    <citation type="submission" date="2020-08" db="EMBL/GenBank/DDBJ databases">
        <title>Genomic Encyclopedia of Type Strains, Phase IV (KMG-V): Genome sequencing to study the core and pangenomes of soil and plant-associated prokaryotes.</title>
        <authorList>
            <person name="Whitman W."/>
        </authorList>
    </citation>
    <scope>NUCLEOTIDE SEQUENCE [LARGE SCALE GENOMIC DNA]</scope>
    <source>
        <strain evidence="1 2">X5P3</strain>
    </source>
</reference>
<evidence type="ECO:0000313" key="2">
    <source>
        <dbReference type="Proteomes" id="UP000584867"/>
    </source>
</evidence>
<dbReference type="AlphaFoldDB" id="A0A7W8E838"/>
<dbReference type="RefSeq" id="WP_184252627.1">
    <property type="nucleotide sequence ID" value="NZ_JACHIO010000002.1"/>
</dbReference>
<organism evidence="1 2">
    <name type="scientific">Granulicella mallensis</name>
    <dbReference type="NCBI Taxonomy" id="940614"/>
    <lineage>
        <taxon>Bacteria</taxon>
        <taxon>Pseudomonadati</taxon>
        <taxon>Acidobacteriota</taxon>
        <taxon>Terriglobia</taxon>
        <taxon>Terriglobales</taxon>
        <taxon>Acidobacteriaceae</taxon>
        <taxon>Granulicella</taxon>
    </lineage>
</organism>
<proteinExistence type="predicted"/>
<sequence length="440" mass="49118">MAAKDRVSLEEDPRWQVARRLVASKGFAKSRFLTSFILYICEKHLLDQGDEINEQQIGEHVFERPQGYNPGDDNIVRNYARLLRQRLDEYFTGDGIDEKIRIVVPRGGYVPLFVEEGTMVGESKPGYSAVEPQPHGPYLQEDKEPFPASPNTSMTAARSSWALKSLCAVLFLALLFVLVRDAHLVKPPQTATNRFWSVFFSPTRDTLVVPADSGLAIYQDFSGKHTHLADYVAGEYHKDISVPAGITPEIVNELGSRRYTSVVDLHLVLSISQLPSVVRNRFKVRYAREVTLDDLKQSNVILLGSLDSNPWAELFQKDLNFQFEWPQKANNVVIHNLHPLPGEKPYYETNQTDPSRSTFGVIAVAPNLDGTGHVLLVEGINMAGTEAAADYLFSDASAALLNQVFDTKGNVLPFEVLLETSNIGANAPRPVIISQRIARR</sequence>
<accession>A0A7W8E838</accession>
<gene>
    <name evidence="1" type="ORF">HDF15_000446</name>
</gene>